<dbReference type="EMBL" id="AMYD01003037">
    <property type="protein sequence ID" value="EQB47252.1"/>
    <property type="molecule type" value="Genomic_DNA"/>
</dbReference>
<accession>T0JW78</accession>
<dbReference type="Proteomes" id="UP000015530">
    <property type="component" value="Unassembled WGS sequence"/>
</dbReference>
<sequence>MKIEGEEQ</sequence>
<organism evidence="1 2">
    <name type="scientific">Colletotrichum gloeosporioides (strain Cg-14)</name>
    <name type="common">Anthracnose fungus</name>
    <name type="synonym">Glomerella cingulata</name>
    <dbReference type="NCBI Taxonomy" id="1237896"/>
    <lineage>
        <taxon>Eukaryota</taxon>
        <taxon>Fungi</taxon>
        <taxon>Dikarya</taxon>
        <taxon>Ascomycota</taxon>
        <taxon>Pezizomycotina</taxon>
        <taxon>Sordariomycetes</taxon>
        <taxon>Hypocreomycetidae</taxon>
        <taxon>Glomerellales</taxon>
        <taxon>Glomerellaceae</taxon>
        <taxon>Colletotrichum</taxon>
        <taxon>Colletotrichum gloeosporioides species complex</taxon>
    </lineage>
</organism>
<evidence type="ECO:0000313" key="1">
    <source>
        <dbReference type="EMBL" id="EQB47252.1"/>
    </source>
</evidence>
<comment type="caution">
    <text evidence="1">The sequence shown here is derived from an EMBL/GenBank/DDBJ whole genome shotgun (WGS) entry which is preliminary data.</text>
</comment>
<proteinExistence type="predicted"/>
<name>T0JW78_COLGC</name>
<reference evidence="2" key="1">
    <citation type="journal article" date="2013" name="Mol. Plant Microbe Interact.">
        <title>Global aspects of pacC regulation of pathogenicity genes in Colletotrichum gloeosporioides as revealed by transcriptome analysis.</title>
        <authorList>
            <person name="Alkan N."/>
            <person name="Meng X."/>
            <person name="Friedlander G."/>
            <person name="Reuveni E."/>
            <person name="Sukno S."/>
            <person name="Sherman A."/>
            <person name="Thon M."/>
            <person name="Fluhr R."/>
            <person name="Prusky D."/>
        </authorList>
    </citation>
    <scope>NUCLEOTIDE SEQUENCE [LARGE SCALE GENOMIC DNA]</scope>
    <source>
        <strain evidence="2">Cg-14</strain>
    </source>
</reference>
<protein>
    <submittedName>
        <fullName evidence="1">Uncharacterized protein</fullName>
    </submittedName>
</protein>
<evidence type="ECO:0000313" key="2">
    <source>
        <dbReference type="Proteomes" id="UP000015530"/>
    </source>
</evidence>
<gene>
    <name evidence="1" type="ORF">CGLO_13624</name>
</gene>
<dbReference type="HOGENOM" id="CLU_3439431_0_0_1"/>